<comment type="caution">
    <text evidence="2">The sequence shown here is derived from an EMBL/GenBank/DDBJ whole genome shotgun (WGS) entry which is preliminary data.</text>
</comment>
<dbReference type="InterPro" id="IPR001810">
    <property type="entry name" value="F-box_dom"/>
</dbReference>
<dbReference type="EMBL" id="JASCZI010061031">
    <property type="protein sequence ID" value="MED6137323.1"/>
    <property type="molecule type" value="Genomic_DNA"/>
</dbReference>
<organism evidence="2 3">
    <name type="scientific">Stylosanthes scabra</name>
    <dbReference type="NCBI Taxonomy" id="79078"/>
    <lineage>
        <taxon>Eukaryota</taxon>
        <taxon>Viridiplantae</taxon>
        <taxon>Streptophyta</taxon>
        <taxon>Embryophyta</taxon>
        <taxon>Tracheophyta</taxon>
        <taxon>Spermatophyta</taxon>
        <taxon>Magnoliopsida</taxon>
        <taxon>eudicotyledons</taxon>
        <taxon>Gunneridae</taxon>
        <taxon>Pentapetalae</taxon>
        <taxon>rosids</taxon>
        <taxon>fabids</taxon>
        <taxon>Fabales</taxon>
        <taxon>Fabaceae</taxon>
        <taxon>Papilionoideae</taxon>
        <taxon>50 kb inversion clade</taxon>
        <taxon>dalbergioids sensu lato</taxon>
        <taxon>Dalbergieae</taxon>
        <taxon>Pterocarpus clade</taxon>
        <taxon>Stylosanthes</taxon>
    </lineage>
</organism>
<sequence length="292" mass="34274">MASRTKQNLQLCMKSMNDVLPVELIHAILLRVPARYLFRLKLVSKLWLSLISHPNFVELHLHHSSALTPTAFFLAKNSNKLAHLVDLHALFDGDGDGDAIKEVSIPFVKNKEQLDSIQFLRSCGGFVLLHREPHFILWNPVTGYRKQVSHLCDLNNKGVCELLAAILKFYNRIQIWMMQDYKVHSSWTLYDIGHKYMDPCYSKPLGLFNGSDFIMLNTNHKISKYSVEGELLQHVQYYRHGNRRSYYSFTLYTESLATLPCDKKKWAKIRSRWREFFRRIFSKRIRGNPTYY</sequence>
<evidence type="ECO:0000313" key="2">
    <source>
        <dbReference type="EMBL" id="MED6137323.1"/>
    </source>
</evidence>
<evidence type="ECO:0000259" key="1">
    <source>
        <dbReference type="SMART" id="SM00256"/>
    </source>
</evidence>
<accession>A0ABU6SMV8</accession>
<dbReference type="Proteomes" id="UP001341840">
    <property type="component" value="Unassembled WGS sequence"/>
</dbReference>
<gene>
    <name evidence="2" type="ORF">PIB30_063943</name>
</gene>
<dbReference type="SMART" id="SM00256">
    <property type="entry name" value="FBOX"/>
    <property type="match status" value="1"/>
</dbReference>
<keyword evidence="3" id="KW-1185">Reference proteome</keyword>
<dbReference type="CDD" id="cd22157">
    <property type="entry name" value="F-box_AtFBW1-like"/>
    <property type="match status" value="1"/>
</dbReference>
<reference evidence="2 3" key="1">
    <citation type="journal article" date="2023" name="Plants (Basel)">
        <title>Bridging the Gap: Combining Genomics and Transcriptomics Approaches to Understand Stylosanthes scabra, an Orphan Legume from the Brazilian Caatinga.</title>
        <authorList>
            <person name="Ferreira-Neto J.R.C."/>
            <person name="da Silva M.D."/>
            <person name="Binneck E."/>
            <person name="de Melo N.F."/>
            <person name="da Silva R.H."/>
            <person name="de Melo A.L.T.M."/>
            <person name="Pandolfi V."/>
            <person name="Bustamante F.O."/>
            <person name="Brasileiro-Vidal A.C."/>
            <person name="Benko-Iseppon A.M."/>
        </authorList>
    </citation>
    <scope>NUCLEOTIDE SEQUENCE [LARGE SCALE GENOMIC DNA]</scope>
    <source>
        <tissue evidence="2">Leaves</tissue>
    </source>
</reference>
<dbReference type="SUPFAM" id="SSF81383">
    <property type="entry name" value="F-box domain"/>
    <property type="match status" value="1"/>
</dbReference>
<dbReference type="PANTHER" id="PTHR31672:SF13">
    <property type="entry name" value="F-BOX PROTEIN CPR30-LIKE"/>
    <property type="match status" value="1"/>
</dbReference>
<feature type="domain" description="F-box" evidence="1">
    <location>
        <begin position="20"/>
        <end position="60"/>
    </location>
</feature>
<dbReference type="InterPro" id="IPR050796">
    <property type="entry name" value="SCF_F-box_component"/>
</dbReference>
<proteinExistence type="predicted"/>
<dbReference type="Gene3D" id="1.20.1280.50">
    <property type="match status" value="1"/>
</dbReference>
<protein>
    <recommendedName>
        <fullName evidence="1">F-box domain-containing protein</fullName>
    </recommendedName>
</protein>
<name>A0ABU6SMV8_9FABA</name>
<evidence type="ECO:0000313" key="3">
    <source>
        <dbReference type="Proteomes" id="UP001341840"/>
    </source>
</evidence>
<dbReference type="InterPro" id="IPR036047">
    <property type="entry name" value="F-box-like_dom_sf"/>
</dbReference>
<dbReference type="PANTHER" id="PTHR31672">
    <property type="entry name" value="BNACNNG10540D PROTEIN"/>
    <property type="match status" value="1"/>
</dbReference>
<dbReference type="Pfam" id="PF00646">
    <property type="entry name" value="F-box"/>
    <property type="match status" value="1"/>
</dbReference>